<dbReference type="FunFam" id="1.10.3430.10:FF:000003">
    <property type="entry name" value="Ammonium transporter"/>
    <property type="match status" value="1"/>
</dbReference>
<evidence type="ECO:0000259" key="10">
    <source>
        <dbReference type="Pfam" id="PF00909"/>
    </source>
</evidence>
<evidence type="ECO:0000256" key="3">
    <source>
        <dbReference type="ARBA" id="ARBA00022448"/>
    </source>
</evidence>
<protein>
    <recommendedName>
        <fullName evidence="8">Ammonium transporter</fullName>
    </recommendedName>
</protein>
<evidence type="ECO:0000256" key="7">
    <source>
        <dbReference type="ARBA" id="ARBA00023177"/>
    </source>
</evidence>
<dbReference type="PROSITE" id="PS01219">
    <property type="entry name" value="AMMONIUM_TRANSP"/>
    <property type="match status" value="1"/>
</dbReference>
<gene>
    <name evidence="11" type="ORF">OC842_000764</name>
</gene>
<keyword evidence="5 8" id="KW-1133">Transmembrane helix</keyword>
<dbReference type="PANTHER" id="PTHR43029:SF1">
    <property type="entry name" value="AMMONIUM TRANSPORTER AMTB-LIKE DOMAIN-CONTAINING PROTEIN"/>
    <property type="match status" value="1"/>
</dbReference>
<accession>A0AAN6GL92</accession>
<keyword evidence="7 8" id="KW-0924">Ammonia transport</keyword>
<comment type="caution">
    <text evidence="11">The sequence shown here is derived from an EMBL/GenBank/DDBJ whole genome shotgun (WGS) entry which is preliminary data.</text>
</comment>
<sequence>MVNITYGLISAPDGTTAGSVVISPNGTDMIVTWGQGGNGQVAVYNPGDMAWIMTCTALVWIMIPGLGYLYSGLTRRKNALHMLILTLASLAVTSIQWFFWGYSLSFSSTGGLVIGNLRNIGFKDVLQDPVLASNNKLPEIIYAMYECMFAALVPAIALGAACERGRVWPFLVLTFVWTTLVFDFLACMVWNPTGWAFKLGVLDYAGGGPVEIASGTAGLVISYYLGPRRGYGTERLLFKPHNVSHVVLGTAFLWMGWLGFNGGSTFAANLRAGMSLMTTNIAGSAGGLTWMALDYRLERKWSVVGFCTGAIAGLVAITPAAGFVGVPASVLIGVAAAGLSNLATELKVFIRCDDVMDIFACHALSGVVGLFLTGIFAQASVANNDGYLVIPGGWLDGNWIQLAKQLAWIAVSLGWTAVMTYISMFIVDHLPFVGPFRCSELGEIVGVDEEQCGEFAYDYAFINRDLEGNCEPHHLNGDLLNEKDPISAAEKLAQNGGAASHSGDSESSPAHAGGSGAHDSSVIEPVAQPGSTGVRGGHAEPGATGPAPSG</sequence>
<feature type="transmembrane region" description="Helical" evidence="8">
    <location>
        <begin position="82"/>
        <end position="100"/>
    </location>
</feature>
<reference evidence="11" key="1">
    <citation type="journal article" date="2023" name="PhytoFront">
        <title>Draft Genome Resources of Seven Strains of Tilletia horrida, Causal Agent of Kernel Smut of Rice.</title>
        <authorList>
            <person name="Khanal S."/>
            <person name="Antony Babu S."/>
            <person name="Zhou X.G."/>
        </authorList>
    </citation>
    <scope>NUCLEOTIDE SEQUENCE</scope>
    <source>
        <strain evidence="11">TX3</strain>
    </source>
</reference>
<feature type="transmembrane region" description="Helical" evidence="8">
    <location>
        <begin position="246"/>
        <end position="268"/>
    </location>
</feature>
<comment type="similarity">
    <text evidence="2 8">Belongs to the ammonia transporter channel (TC 1.A.11.2) family.</text>
</comment>
<dbReference type="GO" id="GO:0008519">
    <property type="term" value="F:ammonium channel activity"/>
    <property type="evidence" value="ECO:0007669"/>
    <property type="project" value="InterPro"/>
</dbReference>
<dbReference type="EMBL" id="JAPDMQ010000023">
    <property type="protein sequence ID" value="KAK0539880.1"/>
    <property type="molecule type" value="Genomic_DNA"/>
</dbReference>
<dbReference type="NCBIfam" id="TIGR00836">
    <property type="entry name" value="amt"/>
    <property type="match status" value="1"/>
</dbReference>
<evidence type="ECO:0000313" key="11">
    <source>
        <dbReference type="EMBL" id="KAK0539880.1"/>
    </source>
</evidence>
<dbReference type="AlphaFoldDB" id="A0AAN6GL92"/>
<feature type="transmembrane region" description="Helical" evidence="8">
    <location>
        <begin position="323"/>
        <end position="343"/>
    </location>
</feature>
<evidence type="ECO:0000313" key="12">
    <source>
        <dbReference type="Proteomes" id="UP001176521"/>
    </source>
</evidence>
<feature type="transmembrane region" description="Helical" evidence="8">
    <location>
        <begin position="168"/>
        <end position="192"/>
    </location>
</feature>
<keyword evidence="4 8" id="KW-0812">Transmembrane</keyword>
<dbReference type="InterPro" id="IPR018047">
    <property type="entry name" value="Ammonium_transpt_CS"/>
</dbReference>
<feature type="region of interest" description="Disordered" evidence="9">
    <location>
        <begin position="492"/>
        <end position="550"/>
    </location>
</feature>
<proteinExistence type="inferred from homology"/>
<organism evidence="11 12">
    <name type="scientific">Tilletia horrida</name>
    <dbReference type="NCBI Taxonomy" id="155126"/>
    <lineage>
        <taxon>Eukaryota</taxon>
        <taxon>Fungi</taxon>
        <taxon>Dikarya</taxon>
        <taxon>Basidiomycota</taxon>
        <taxon>Ustilaginomycotina</taxon>
        <taxon>Exobasidiomycetes</taxon>
        <taxon>Tilletiales</taxon>
        <taxon>Tilletiaceae</taxon>
        <taxon>Tilletia</taxon>
    </lineage>
</organism>
<feature type="domain" description="Ammonium transporter AmtB-like" evidence="10">
    <location>
        <begin position="50"/>
        <end position="457"/>
    </location>
</feature>
<dbReference type="GO" id="GO:0005886">
    <property type="term" value="C:plasma membrane"/>
    <property type="evidence" value="ECO:0007669"/>
    <property type="project" value="UniProtKB-SubCell"/>
</dbReference>
<keyword evidence="12" id="KW-1185">Reference proteome</keyword>
<evidence type="ECO:0000256" key="5">
    <source>
        <dbReference type="ARBA" id="ARBA00022989"/>
    </source>
</evidence>
<dbReference type="InterPro" id="IPR001905">
    <property type="entry name" value="Ammonium_transpt"/>
</dbReference>
<dbReference type="PANTHER" id="PTHR43029">
    <property type="entry name" value="AMMONIUM TRANSPORTER MEP2"/>
    <property type="match status" value="1"/>
</dbReference>
<feature type="transmembrane region" description="Helical" evidence="8">
    <location>
        <begin position="406"/>
        <end position="427"/>
    </location>
</feature>
<dbReference type="Proteomes" id="UP001176521">
    <property type="component" value="Unassembled WGS sequence"/>
</dbReference>
<evidence type="ECO:0000256" key="8">
    <source>
        <dbReference type="RuleBase" id="RU362002"/>
    </source>
</evidence>
<feature type="transmembrane region" description="Helical" evidence="8">
    <location>
        <begin position="300"/>
        <end position="317"/>
    </location>
</feature>
<feature type="transmembrane region" description="Helical" evidence="8">
    <location>
        <begin position="355"/>
        <end position="377"/>
    </location>
</feature>
<feature type="transmembrane region" description="Helical" evidence="8">
    <location>
        <begin position="140"/>
        <end position="161"/>
    </location>
</feature>
<feature type="transmembrane region" description="Helical" evidence="8">
    <location>
        <begin position="204"/>
        <end position="225"/>
    </location>
</feature>
<evidence type="ECO:0000256" key="9">
    <source>
        <dbReference type="SAM" id="MobiDB-lite"/>
    </source>
</evidence>
<evidence type="ECO:0000256" key="4">
    <source>
        <dbReference type="ARBA" id="ARBA00022692"/>
    </source>
</evidence>
<evidence type="ECO:0000256" key="2">
    <source>
        <dbReference type="ARBA" id="ARBA00005887"/>
    </source>
</evidence>
<name>A0AAN6GL92_9BASI</name>
<dbReference type="InterPro" id="IPR024041">
    <property type="entry name" value="NH4_transpt_AmtB-like_dom"/>
</dbReference>
<dbReference type="Pfam" id="PF00909">
    <property type="entry name" value="Ammonium_transp"/>
    <property type="match status" value="1"/>
</dbReference>
<keyword evidence="6 8" id="KW-0472">Membrane</keyword>
<feature type="transmembrane region" description="Helical" evidence="8">
    <location>
        <begin position="274"/>
        <end position="293"/>
    </location>
</feature>
<evidence type="ECO:0000256" key="1">
    <source>
        <dbReference type="ARBA" id="ARBA00004141"/>
    </source>
</evidence>
<evidence type="ECO:0000256" key="6">
    <source>
        <dbReference type="ARBA" id="ARBA00023136"/>
    </source>
</evidence>
<dbReference type="SUPFAM" id="SSF111352">
    <property type="entry name" value="Ammonium transporter"/>
    <property type="match status" value="1"/>
</dbReference>
<dbReference type="InterPro" id="IPR029020">
    <property type="entry name" value="Ammonium/urea_transptr"/>
</dbReference>
<comment type="subcellular location">
    <subcellularLocation>
        <location evidence="8">Cell membrane</location>
        <topology evidence="8">Multi-pass membrane protein</topology>
    </subcellularLocation>
    <subcellularLocation>
        <location evidence="1">Membrane</location>
        <topology evidence="1">Multi-pass membrane protein</topology>
    </subcellularLocation>
</comment>
<feature type="transmembrane region" description="Helical" evidence="8">
    <location>
        <begin position="49"/>
        <end position="70"/>
    </location>
</feature>
<dbReference type="Gene3D" id="1.10.3430.10">
    <property type="entry name" value="Ammonium transporter AmtB like domains"/>
    <property type="match status" value="1"/>
</dbReference>
<keyword evidence="3 8" id="KW-0813">Transport</keyword>